<name>A0ABN7W2Y7_GIGMA</name>
<keyword evidence="2" id="KW-1185">Reference proteome</keyword>
<protein>
    <submittedName>
        <fullName evidence="1">5555_t:CDS:1</fullName>
    </submittedName>
</protein>
<dbReference type="Proteomes" id="UP000789901">
    <property type="component" value="Unassembled WGS sequence"/>
</dbReference>
<accession>A0ABN7W2Y7</accession>
<reference evidence="1 2" key="1">
    <citation type="submission" date="2021-06" db="EMBL/GenBank/DDBJ databases">
        <authorList>
            <person name="Kallberg Y."/>
            <person name="Tangrot J."/>
            <person name="Rosling A."/>
        </authorList>
    </citation>
    <scope>NUCLEOTIDE SEQUENCE [LARGE SCALE GENOMIC DNA]</scope>
    <source>
        <strain evidence="1 2">120-4 pot B 10/14</strain>
    </source>
</reference>
<dbReference type="EMBL" id="CAJVQB010029093">
    <property type="protein sequence ID" value="CAG8813538.1"/>
    <property type="molecule type" value="Genomic_DNA"/>
</dbReference>
<evidence type="ECO:0000313" key="1">
    <source>
        <dbReference type="EMBL" id="CAG8813538.1"/>
    </source>
</evidence>
<organism evidence="1 2">
    <name type="scientific">Gigaspora margarita</name>
    <dbReference type="NCBI Taxonomy" id="4874"/>
    <lineage>
        <taxon>Eukaryota</taxon>
        <taxon>Fungi</taxon>
        <taxon>Fungi incertae sedis</taxon>
        <taxon>Mucoromycota</taxon>
        <taxon>Glomeromycotina</taxon>
        <taxon>Glomeromycetes</taxon>
        <taxon>Diversisporales</taxon>
        <taxon>Gigasporaceae</taxon>
        <taxon>Gigaspora</taxon>
    </lineage>
</organism>
<comment type="caution">
    <text evidence="1">The sequence shown here is derived from an EMBL/GenBank/DDBJ whole genome shotgun (WGS) entry which is preliminary data.</text>
</comment>
<evidence type="ECO:0000313" key="2">
    <source>
        <dbReference type="Proteomes" id="UP000789901"/>
    </source>
</evidence>
<feature type="non-terminal residue" evidence="1">
    <location>
        <position position="1"/>
    </location>
</feature>
<proteinExistence type="predicted"/>
<gene>
    <name evidence="1" type="ORF">GMARGA_LOCUS25811</name>
</gene>
<sequence length="58" mass="6771">TFNAKENSTYYTDNIRSTRALQVTWVSRSTATRIQQILAYFLSGQGRLYIEYTSFDHS</sequence>